<dbReference type="STRING" id="28125.HMPREF3202_01190"/>
<gene>
    <name evidence="2" type="ORF">HMPREF3202_01190</name>
</gene>
<comment type="caution">
    <text evidence="2">The sequence shown here is derived from an EMBL/GenBank/DDBJ whole genome shotgun (WGS) entry which is preliminary data.</text>
</comment>
<evidence type="ECO:0000313" key="3">
    <source>
        <dbReference type="Proteomes" id="UP000070093"/>
    </source>
</evidence>
<reference evidence="2 3" key="1">
    <citation type="submission" date="2016-02" db="EMBL/GenBank/DDBJ databases">
        <authorList>
            <person name="Wen L."/>
            <person name="He K."/>
            <person name="Yang H."/>
        </authorList>
    </citation>
    <scope>NUCLEOTIDE SEQUENCE [LARGE SCALE GENOMIC DNA]</scope>
    <source>
        <strain evidence="2 3">GED7880</strain>
    </source>
</reference>
<dbReference type="Proteomes" id="UP000070093">
    <property type="component" value="Unassembled WGS sequence"/>
</dbReference>
<dbReference type="eggNOG" id="COG3746">
    <property type="taxonomic scope" value="Bacteria"/>
</dbReference>
<proteinExistence type="predicted"/>
<organism evidence="2 3">
    <name type="scientific">Prevotella bivia</name>
    <dbReference type="NCBI Taxonomy" id="28125"/>
    <lineage>
        <taxon>Bacteria</taxon>
        <taxon>Pseudomonadati</taxon>
        <taxon>Bacteroidota</taxon>
        <taxon>Bacteroidia</taxon>
        <taxon>Bacteroidales</taxon>
        <taxon>Prevotellaceae</taxon>
        <taxon>Prevotella</taxon>
    </lineage>
</organism>
<dbReference type="InterPro" id="IPR023614">
    <property type="entry name" value="Porin_dom_sf"/>
</dbReference>
<evidence type="ECO:0000313" key="2">
    <source>
        <dbReference type="EMBL" id="KXO17331.1"/>
    </source>
</evidence>
<dbReference type="SUPFAM" id="SSF56935">
    <property type="entry name" value="Porins"/>
    <property type="match status" value="1"/>
</dbReference>
<feature type="signal peptide" evidence="1">
    <location>
        <begin position="1"/>
        <end position="36"/>
    </location>
</feature>
<name>A0A137SY10_9BACT</name>
<protein>
    <submittedName>
        <fullName evidence="2">Phosphate-selective porin O and P</fullName>
    </submittedName>
</protein>
<accession>A0A137SY10</accession>
<dbReference type="InterPro" id="IPR010870">
    <property type="entry name" value="Porin_O/P"/>
</dbReference>
<evidence type="ECO:0000256" key="1">
    <source>
        <dbReference type="SAM" id="SignalP"/>
    </source>
</evidence>
<feature type="chain" id="PRO_5007481113" evidence="1">
    <location>
        <begin position="37"/>
        <end position="388"/>
    </location>
</feature>
<dbReference type="Pfam" id="PF07396">
    <property type="entry name" value="Porin_O_P"/>
    <property type="match status" value="1"/>
</dbReference>
<keyword evidence="1" id="KW-0732">Signal</keyword>
<sequence>MFIFLQYIHYNKISTMEFRKSCIALCTLLLAMTMQAQTQKWFNNVKLSGFALLQYQYSGQANAKANSFNVRMGRLSLDGRFMKDWYWKTQIQFNGNTATLGASPRMVDLFAEWQRYECFRVKFGQFKNPFSFENPIHPITQGFQGYSQVVSKLVGFSDRSGMQASNGRDIGLQVQGDFLKNAAGRNLLHYQVGVFNGQGINVKDVDQQKNIIGAIWVMPIEGMRIGVSGWRGSYARKGTWTDEAGVKQSGVRSLPQRRYAFSVDYVKDDWTVRSEYIHSTGFGFAKPLENTKNANATDCNLSTLGDKAQGVYALVIAPIIKEKLHAKVRYDMYQPSKGAERQRTQYDAGLDYAFNKNILVSGIYSYVHDRSLKKPNYSMIDVQLQFKF</sequence>
<dbReference type="EMBL" id="LTAG01000049">
    <property type="protein sequence ID" value="KXO17331.1"/>
    <property type="molecule type" value="Genomic_DNA"/>
</dbReference>
<dbReference type="Gene3D" id="2.40.160.10">
    <property type="entry name" value="Porin"/>
    <property type="match status" value="1"/>
</dbReference>
<dbReference type="PATRIC" id="fig|28125.4.peg.1179"/>
<dbReference type="AlphaFoldDB" id="A0A137SY10"/>